<dbReference type="Proteomes" id="UP001177021">
    <property type="component" value="Unassembled WGS sequence"/>
</dbReference>
<reference evidence="1" key="1">
    <citation type="submission" date="2023-10" db="EMBL/GenBank/DDBJ databases">
        <authorList>
            <person name="Rodriguez Cubillos JULIANA M."/>
            <person name="De Vega J."/>
        </authorList>
    </citation>
    <scope>NUCLEOTIDE SEQUENCE</scope>
</reference>
<evidence type="ECO:0000313" key="2">
    <source>
        <dbReference type="Proteomes" id="UP001177021"/>
    </source>
</evidence>
<comment type="caution">
    <text evidence="1">The sequence shown here is derived from an EMBL/GenBank/DDBJ whole genome shotgun (WGS) entry which is preliminary data.</text>
</comment>
<sequence length="106" mass="12004">MDTYKKVMIVVMLLAISNNNMMFANGMTICNMTGEERKQCEPYVSGIININYKIPSHACCSATAKADLQCLCRYKDSRLLSFYGIDPRKALKLPVNCKLVNNFHCK</sequence>
<evidence type="ECO:0000313" key="1">
    <source>
        <dbReference type="EMBL" id="CAJ2679205.1"/>
    </source>
</evidence>
<organism evidence="1 2">
    <name type="scientific">Trifolium pratense</name>
    <name type="common">Red clover</name>
    <dbReference type="NCBI Taxonomy" id="57577"/>
    <lineage>
        <taxon>Eukaryota</taxon>
        <taxon>Viridiplantae</taxon>
        <taxon>Streptophyta</taxon>
        <taxon>Embryophyta</taxon>
        <taxon>Tracheophyta</taxon>
        <taxon>Spermatophyta</taxon>
        <taxon>Magnoliopsida</taxon>
        <taxon>eudicotyledons</taxon>
        <taxon>Gunneridae</taxon>
        <taxon>Pentapetalae</taxon>
        <taxon>rosids</taxon>
        <taxon>fabids</taxon>
        <taxon>Fabales</taxon>
        <taxon>Fabaceae</taxon>
        <taxon>Papilionoideae</taxon>
        <taxon>50 kb inversion clade</taxon>
        <taxon>NPAAA clade</taxon>
        <taxon>Hologalegina</taxon>
        <taxon>IRL clade</taxon>
        <taxon>Trifolieae</taxon>
        <taxon>Trifolium</taxon>
    </lineage>
</organism>
<gene>
    <name evidence="1" type="ORF">MILVUS5_LOCUS41344</name>
</gene>
<proteinExistence type="predicted"/>
<keyword evidence="2" id="KW-1185">Reference proteome</keyword>
<protein>
    <submittedName>
        <fullName evidence="1">Uncharacterized protein</fullName>
    </submittedName>
</protein>
<accession>A0ACB0MEP6</accession>
<name>A0ACB0MEP6_TRIPR</name>
<dbReference type="EMBL" id="CASHSV030000823">
    <property type="protein sequence ID" value="CAJ2679205.1"/>
    <property type="molecule type" value="Genomic_DNA"/>
</dbReference>